<feature type="domain" description="Proline dehydrogenase" evidence="2">
    <location>
        <begin position="30"/>
        <end position="269"/>
    </location>
</feature>
<evidence type="ECO:0000313" key="3">
    <source>
        <dbReference type="EMBL" id="EET89639.1"/>
    </source>
</evidence>
<reference evidence="3 4" key="2">
    <citation type="journal article" date="2010" name="Proc. Natl. Acad. Sci. U.S.A.">
        <title>Enigmatic, ultrasmall, uncultivated Archaea.</title>
        <authorList>
            <person name="Baker B.J."/>
            <person name="Comolli L.R."/>
            <person name="Dick G.J."/>
            <person name="Hauser L.J."/>
            <person name="Hyatt D."/>
            <person name="Dill B.D."/>
            <person name="Land M.L."/>
            <person name="Verberkmoes N.C."/>
            <person name="Hettich R.L."/>
            <person name="Banfield J.F."/>
        </authorList>
    </citation>
    <scope>NUCLEOTIDE SEQUENCE [LARGE SCALE GENOMIC DNA]</scope>
    <source>
        <strain evidence="3">ARMAN-2</strain>
    </source>
</reference>
<dbReference type="PANTHER" id="PTHR13914">
    <property type="entry name" value="PROLINE OXIDASE"/>
    <property type="match status" value="1"/>
</dbReference>
<reference evidence="3 4" key="1">
    <citation type="journal article" date="2009" name="Genome Biol.">
        <title>Community-wide analysis of microbial genome sequence signatures.</title>
        <authorList>
            <person name="Dick G.J."/>
            <person name="Andersson A.F."/>
            <person name="Baker B.J."/>
            <person name="Simmons S.L."/>
            <person name="Thomas B.C."/>
            <person name="Yelton A.P."/>
            <person name="Banfield J.F."/>
        </authorList>
    </citation>
    <scope>NUCLEOTIDE SEQUENCE [LARGE SCALE GENOMIC DNA]</scope>
    <source>
        <strain evidence="3">ARMAN-2</strain>
    </source>
</reference>
<proteinExistence type="predicted"/>
<accession>C7DI65</accession>
<evidence type="ECO:0000259" key="2">
    <source>
        <dbReference type="Pfam" id="PF01619"/>
    </source>
</evidence>
<evidence type="ECO:0000313" key="4">
    <source>
        <dbReference type="Proteomes" id="UP000332487"/>
    </source>
</evidence>
<evidence type="ECO:0000256" key="1">
    <source>
        <dbReference type="ARBA" id="ARBA00023002"/>
    </source>
</evidence>
<sequence>MGKAGNAIEKLVAGRWIAGANDRDAIAVAKYFNSKKIRALINFLGEAYTKEEDIAKTIDIYLRLIRYIENEKVIADITVKPTQLGLLISNDEFVKNYKKIINAARGSKVFTWMDMEEAEYVDDALSAYEEEVDNGMVGICIQSYLKRSIDDLRKLTKRDAVIRLVKGAYSASKNKSFQTRSETTDNYYKLMNFLFENGKSFTIATHDLDIIHEAIKLNKNSKKDVTFAMLKGIRNKLAVQLAEKEKVSIYVPFGEEWIPYSYRRLKEAGHLKLIIRSLFESQSI</sequence>
<organism evidence="3 4">
    <name type="scientific">Candidatus Micrarchaeum acidiphilum ARMAN-2</name>
    <dbReference type="NCBI Taxonomy" id="425595"/>
    <lineage>
        <taxon>Archaea</taxon>
        <taxon>Candidatus Micrarchaeota</taxon>
        <taxon>Candidatus Micrarchaeia</taxon>
        <taxon>Candidatus Micrarchaeales</taxon>
        <taxon>Candidatus Micrarchaeaceae</taxon>
        <taxon>Candidatus Micrarchaeum</taxon>
    </lineage>
</organism>
<dbReference type="InterPro" id="IPR015659">
    <property type="entry name" value="Proline_oxidase"/>
</dbReference>
<name>C7DI65_MICA2</name>
<dbReference type="InterPro" id="IPR029041">
    <property type="entry name" value="FAD-linked_oxidoreductase-like"/>
</dbReference>
<dbReference type="EMBL" id="GG697241">
    <property type="protein sequence ID" value="EET89639.1"/>
    <property type="molecule type" value="Genomic_DNA"/>
</dbReference>
<dbReference type="PANTHER" id="PTHR13914:SF0">
    <property type="entry name" value="PROLINE DEHYDROGENASE 1, MITOCHONDRIAL"/>
    <property type="match status" value="1"/>
</dbReference>
<dbReference type="GO" id="GO:0004657">
    <property type="term" value="F:proline dehydrogenase activity"/>
    <property type="evidence" value="ECO:0007669"/>
    <property type="project" value="InterPro"/>
</dbReference>
<dbReference type="GO" id="GO:0010133">
    <property type="term" value="P:L-proline catabolic process to L-glutamate"/>
    <property type="evidence" value="ECO:0007669"/>
    <property type="project" value="TreeGrafter"/>
</dbReference>
<dbReference type="InterPro" id="IPR002872">
    <property type="entry name" value="Proline_DH_dom"/>
</dbReference>
<dbReference type="SUPFAM" id="SSF51730">
    <property type="entry name" value="FAD-linked oxidoreductase"/>
    <property type="match status" value="1"/>
</dbReference>
<dbReference type="Proteomes" id="UP000332487">
    <property type="component" value="Unassembled WGS sequence"/>
</dbReference>
<dbReference type="Pfam" id="PF01619">
    <property type="entry name" value="Pro_dh"/>
    <property type="match status" value="1"/>
</dbReference>
<gene>
    <name evidence="3" type="ORF">UNLARM2_0757</name>
</gene>
<dbReference type="AlphaFoldDB" id="C7DI65"/>
<protein>
    <submittedName>
        <fullName evidence="3">Proline dehydrogenase</fullName>
    </submittedName>
</protein>
<dbReference type="GO" id="GO:0071949">
    <property type="term" value="F:FAD binding"/>
    <property type="evidence" value="ECO:0007669"/>
    <property type="project" value="TreeGrafter"/>
</dbReference>
<dbReference type="Gene3D" id="3.20.20.220">
    <property type="match status" value="1"/>
</dbReference>
<keyword evidence="1" id="KW-0560">Oxidoreductase</keyword>
<keyword evidence="4" id="KW-1185">Reference proteome</keyword>